<evidence type="ECO:0000313" key="2">
    <source>
        <dbReference type="EMBL" id="GBP83018.1"/>
    </source>
</evidence>
<evidence type="ECO:0000256" key="1">
    <source>
        <dbReference type="SAM" id="MobiDB-lite"/>
    </source>
</evidence>
<feature type="compositionally biased region" description="Polar residues" evidence="1">
    <location>
        <begin position="9"/>
        <end position="24"/>
    </location>
</feature>
<reference evidence="2 3" key="1">
    <citation type="journal article" date="2019" name="Commun. Biol.">
        <title>The bagworm genome reveals a unique fibroin gene that provides high tensile strength.</title>
        <authorList>
            <person name="Kono N."/>
            <person name="Nakamura H."/>
            <person name="Ohtoshi R."/>
            <person name="Tomita M."/>
            <person name="Numata K."/>
            <person name="Arakawa K."/>
        </authorList>
    </citation>
    <scope>NUCLEOTIDE SEQUENCE [LARGE SCALE GENOMIC DNA]</scope>
</reference>
<dbReference type="AlphaFoldDB" id="A0A4C1Z575"/>
<protein>
    <submittedName>
        <fullName evidence="2">Uncharacterized protein</fullName>
    </submittedName>
</protein>
<feature type="region of interest" description="Disordered" evidence="1">
    <location>
        <begin position="1"/>
        <end position="24"/>
    </location>
</feature>
<dbReference type="EMBL" id="BGZK01001599">
    <property type="protein sequence ID" value="GBP83018.1"/>
    <property type="molecule type" value="Genomic_DNA"/>
</dbReference>
<keyword evidence="3" id="KW-1185">Reference proteome</keyword>
<gene>
    <name evidence="2" type="ORF">EVAR_62328_1</name>
</gene>
<evidence type="ECO:0000313" key="3">
    <source>
        <dbReference type="Proteomes" id="UP000299102"/>
    </source>
</evidence>
<accession>A0A4C1Z575</accession>
<sequence length="111" mass="12337">MRLRKHDIISQSVKNRTNSNQSMERTTRLLSHFNISTTEQLYIWNTGAPAAPRPEILQPNEYLPKYRNSAPAPPSPYRARGNSAAAINRVTRLSPVLNNCVRAPPGGSRAG</sequence>
<dbReference type="Proteomes" id="UP000299102">
    <property type="component" value="Unassembled WGS sequence"/>
</dbReference>
<comment type="caution">
    <text evidence="2">The sequence shown here is derived from an EMBL/GenBank/DDBJ whole genome shotgun (WGS) entry which is preliminary data.</text>
</comment>
<name>A0A4C1Z575_EUMVA</name>
<organism evidence="2 3">
    <name type="scientific">Eumeta variegata</name>
    <name type="common">Bagworm moth</name>
    <name type="synonym">Eumeta japonica</name>
    <dbReference type="NCBI Taxonomy" id="151549"/>
    <lineage>
        <taxon>Eukaryota</taxon>
        <taxon>Metazoa</taxon>
        <taxon>Ecdysozoa</taxon>
        <taxon>Arthropoda</taxon>
        <taxon>Hexapoda</taxon>
        <taxon>Insecta</taxon>
        <taxon>Pterygota</taxon>
        <taxon>Neoptera</taxon>
        <taxon>Endopterygota</taxon>
        <taxon>Lepidoptera</taxon>
        <taxon>Glossata</taxon>
        <taxon>Ditrysia</taxon>
        <taxon>Tineoidea</taxon>
        <taxon>Psychidae</taxon>
        <taxon>Oiketicinae</taxon>
        <taxon>Eumeta</taxon>
    </lineage>
</organism>
<proteinExistence type="predicted"/>